<feature type="transmembrane region" description="Helical" evidence="6">
    <location>
        <begin position="160"/>
        <end position="188"/>
    </location>
</feature>
<dbReference type="AlphaFoldDB" id="A0A0L0DIZ3"/>
<comment type="subcellular location">
    <subcellularLocation>
        <location evidence="1">Membrane</location>
        <topology evidence="1">Multi-pass membrane protein</topology>
    </subcellularLocation>
</comment>
<proteinExistence type="predicted"/>
<organism evidence="7 8">
    <name type="scientific">Thecamonas trahens ATCC 50062</name>
    <dbReference type="NCBI Taxonomy" id="461836"/>
    <lineage>
        <taxon>Eukaryota</taxon>
        <taxon>Apusozoa</taxon>
        <taxon>Apusomonadida</taxon>
        <taxon>Apusomonadidae</taxon>
        <taxon>Thecamonas</taxon>
    </lineage>
</organism>
<dbReference type="PANTHER" id="PTHR21389:SF0">
    <property type="entry name" value="ETOPOSIDE-INDUCED PROTEIN 2.4 HOMOLOG"/>
    <property type="match status" value="1"/>
</dbReference>
<reference evidence="7 8" key="1">
    <citation type="submission" date="2010-05" db="EMBL/GenBank/DDBJ databases">
        <title>The Genome Sequence of Thecamonas trahens ATCC 50062.</title>
        <authorList>
            <consortium name="The Broad Institute Genome Sequencing Platform"/>
            <person name="Russ C."/>
            <person name="Cuomo C."/>
            <person name="Shea T."/>
            <person name="Young S.K."/>
            <person name="Zeng Q."/>
            <person name="Koehrsen M."/>
            <person name="Haas B."/>
            <person name="Borodovsky M."/>
            <person name="Guigo R."/>
            <person name="Alvarado L."/>
            <person name="Berlin A."/>
            <person name="Bochicchio J."/>
            <person name="Borenstein D."/>
            <person name="Chapman S."/>
            <person name="Chen Z."/>
            <person name="Freedman E."/>
            <person name="Gellesch M."/>
            <person name="Goldberg J."/>
            <person name="Griggs A."/>
            <person name="Gujja S."/>
            <person name="Heilman E."/>
            <person name="Heiman D."/>
            <person name="Hepburn T."/>
            <person name="Howarth C."/>
            <person name="Jen D."/>
            <person name="Larson L."/>
            <person name="Mehta T."/>
            <person name="Park D."/>
            <person name="Pearson M."/>
            <person name="Roberts A."/>
            <person name="Saif S."/>
            <person name="Shenoy N."/>
            <person name="Sisk P."/>
            <person name="Stolte C."/>
            <person name="Sykes S."/>
            <person name="Thomson T."/>
            <person name="Walk T."/>
            <person name="White J."/>
            <person name="Yandava C."/>
            <person name="Burger G."/>
            <person name="Gray M.W."/>
            <person name="Holland P.W.H."/>
            <person name="King N."/>
            <person name="Lang F.B.F."/>
            <person name="Roger A.J."/>
            <person name="Ruiz-Trillo I."/>
            <person name="Lander E."/>
            <person name="Nusbaum C."/>
        </authorList>
    </citation>
    <scope>NUCLEOTIDE SEQUENCE [LARGE SCALE GENOMIC DNA]</scope>
    <source>
        <strain evidence="7 8">ATCC 50062</strain>
    </source>
</reference>
<evidence type="ECO:0000256" key="4">
    <source>
        <dbReference type="ARBA" id="ARBA00023136"/>
    </source>
</evidence>
<sequence length="467" mass="50307">MAPPPSTPGEDSMVVSFIQVAKWGWVGVQDGSNMLEAILTIAKNKDIRKRTWDSIKLNGLLFLPAALFYDYALYPMLAAILDLPAPWSSRASPVVIQTLAAWLEPLYSSVFFVACILPILLVTLLLSSAWYQEIADVTFALDGSVKAAPKRPAWEQAAEVIYRTVVVLAYVVLQVVVALLLCAVPFVGPHLARAVDMILTAWYFAFLCFEYKWINIGSDLSKRIIIFHARWAYFAGFGLPFTLLCYFSPLPSPTPSSSSPTRSLSSWPPSRDLSRSPCGAFPSLRSPLLCLSSSSRASSPIQSSSTSTLASAPSRPLALRRSAPSLAEVCYKPCRSIGVSGPIRRGTATRSWAASRAAMHESLRSVLPCQHSRGSPACRASLPASSRTSDDSMSDTQLPLGHPVTTVVIPISALSVLASTIGIRIVCGLPKLSGRLRLRRPSSFSGVGGVGGAQHFLSTKVARLLVG</sequence>
<feature type="transmembrane region" description="Helical" evidence="6">
    <location>
        <begin position="231"/>
        <end position="249"/>
    </location>
</feature>
<keyword evidence="2 6" id="KW-0812">Transmembrane</keyword>
<keyword evidence="4 6" id="KW-0472">Membrane</keyword>
<feature type="region of interest" description="Disordered" evidence="5">
    <location>
        <begin position="370"/>
        <end position="397"/>
    </location>
</feature>
<evidence type="ECO:0000256" key="3">
    <source>
        <dbReference type="ARBA" id="ARBA00022989"/>
    </source>
</evidence>
<dbReference type="OrthoDB" id="266518at2759"/>
<name>A0A0L0DIZ3_THETB</name>
<dbReference type="Proteomes" id="UP000054408">
    <property type="component" value="Unassembled WGS sequence"/>
</dbReference>
<accession>A0A0L0DIZ3</accession>
<evidence type="ECO:0000313" key="8">
    <source>
        <dbReference type="Proteomes" id="UP000054408"/>
    </source>
</evidence>
<keyword evidence="3 6" id="KW-1133">Transmembrane helix</keyword>
<protein>
    <submittedName>
        <fullName evidence="7">Etoposide-induced protein 2.4</fullName>
    </submittedName>
</protein>
<gene>
    <name evidence="7" type="ORF">AMSG_01104</name>
</gene>
<evidence type="ECO:0000256" key="2">
    <source>
        <dbReference type="ARBA" id="ARBA00022692"/>
    </source>
</evidence>
<feature type="region of interest" description="Disordered" evidence="5">
    <location>
        <begin position="253"/>
        <end position="273"/>
    </location>
</feature>
<dbReference type="GO" id="GO:0016020">
    <property type="term" value="C:membrane"/>
    <property type="evidence" value="ECO:0007669"/>
    <property type="project" value="UniProtKB-SubCell"/>
</dbReference>
<feature type="compositionally biased region" description="Low complexity" evidence="5">
    <location>
        <begin position="255"/>
        <end position="271"/>
    </location>
</feature>
<dbReference type="eggNOG" id="KOG3966">
    <property type="taxonomic scope" value="Eukaryota"/>
</dbReference>
<dbReference type="EMBL" id="GL349436">
    <property type="protein sequence ID" value="KNC52277.1"/>
    <property type="molecule type" value="Genomic_DNA"/>
</dbReference>
<dbReference type="GeneID" id="25560873"/>
<evidence type="ECO:0000256" key="5">
    <source>
        <dbReference type="SAM" id="MobiDB-lite"/>
    </source>
</evidence>
<feature type="transmembrane region" description="Helical" evidence="6">
    <location>
        <begin position="106"/>
        <end position="126"/>
    </location>
</feature>
<dbReference type="InterPro" id="IPR059112">
    <property type="entry name" value="CysZ/EI24"/>
</dbReference>
<feature type="region of interest" description="Disordered" evidence="5">
    <location>
        <begin position="297"/>
        <end position="316"/>
    </location>
</feature>
<evidence type="ECO:0000313" key="7">
    <source>
        <dbReference type="EMBL" id="KNC52277.1"/>
    </source>
</evidence>
<evidence type="ECO:0000256" key="6">
    <source>
        <dbReference type="SAM" id="Phobius"/>
    </source>
</evidence>
<keyword evidence="8" id="KW-1185">Reference proteome</keyword>
<feature type="transmembrane region" description="Helical" evidence="6">
    <location>
        <begin position="194"/>
        <end position="211"/>
    </location>
</feature>
<dbReference type="GO" id="GO:0005783">
    <property type="term" value="C:endoplasmic reticulum"/>
    <property type="evidence" value="ECO:0007669"/>
    <property type="project" value="TreeGrafter"/>
</dbReference>
<dbReference type="PANTHER" id="PTHR21389">
    <property type="entry name" value="P53 INDUCED PROTEIN"/>
    <property type="match status" value="1"/>
</dbReference>
<dbReference type="RefSeq" id="XP_013762276.1">
    <property type="nucleotide sequence ID" value="XM_013906822.1"/>
</dbReference>
<feature type="transmembrane region" description="Helical" evidence="6">
    <location>
        <begin position="57"/>
        <end position="81"/>
    </location>
</feature>
<dbReference type="Pfam" id="PF07264">
    <property type="entry name" value="EI24"/>
    <property type="match status" value="1"/>
</dbReference>
<evidence type="ECO:0000256" key="1">
    <source>
        <dbReference type="ARBA" id="ARBA00004141"/>
    </source>
</evidence>
<dbReference type="GO" id="GO:0016236">
    <property type="term" value="P:macroautophagy"/>
    <property type="evidence" value="ECO:0007669"/>
    <property type="project" value="TreeGrafter"/>
</dbReference>